<dbReference type="OrthoDB" id="3296167at2"/>
<keyword evidence="2" id="KW-1185">Reference proteome</keyword>
<dbReference type="InParanoid" id="C7Q471"/>
<dbReference type="RefSeq" id="WP_012785225.1">
    <property type="nucleotide sequence ID" value="NC_013131.1"/>
</dbReference>
<dbReference type="STRING" id="479433.Caci_1003"/>
<accession>C7Q471</accession>
<evidence type="ECO:0008006" key="3">
    <source>
        <dbReference type="Google" id="ProtNLM"/>
    </source>
</evidence>
<gene>
    <name evidence="1" type="ordered locus">Caci_1003</name>
</gene>
<name>C7Q471_CATAD</name>
<dbReference type="KEGG" id="cai:Caci_1003"/>
<dbReference type="Proteomes" id="UP000000851">
    <property type="component" value="Chromosome"/>
</dbReference>
<protein>
    <recommendedName>
        <fullName evidence="3">ABM domain-containing protein</fullName>
    </recommendedName>
</protein>
<dbReference type="EMBL" id="CP001700">
    <property type="protein sequence ID" value="ACU69931.1"/>
    <property type="molecule type" value="Genomic_DNA"/>
</dbReference>
<evidence type="ECO:0000313" key="1">
    <source>
        <dbReference type="EMBL" id="ACU69931.1"/>
    </source>
</evidence>
<evidence type="ECO:0000313" key="2">
    <source>
        <dbReference type="Proteomes" id="UP000000851"/>
    </source>
</evidence>
<reference evidence="1 2" key="1">
    <citation type="journal article" date="2009" name="Stand. Genomic Sci.">
        <title>Complete genome sequence of Catenulispora acidiphila type strain (ID 139908).</title>
        <authorList>
            <person name="Copeland A."/>
            <person name="Lapidus A."/>
            <person name="Glavina Del Rio T."/>
            <person name="Nolan M."/>
            <person name="Lucas S."/>
            <person name="Chen F."/>
            <person name="Tice H."/>
            <person name="Cheng J.F."/>
            <person name="Bruce D."/>
            <person name="Goodwin L."/>
            <person name="Pitluck S."/>
            <person name="Mikhailova N."/>
            <person name="Pati A."/>
            <person name="Ivanova N."/>
            <person name="Mavromatis K."/>
            <person name="Chen A."/>
            <person name="Palaniappan K."/>
            <person name="Chain P."/>
            <person name="Land M."/>
            <person name="Hauser L."/>
            <person name="Chang Y.J."/>
            <person name="Jeffries C.D."/>
            <person name="Chertkov O."/>
            <person name="Brettin T."/>
            <person name="Detter J.C."/>
            <person name="Han C."/>
            <person name="Ali Z."/>
            <person name="Tindall B.J."/>
            <person name="Goker M."/>
            <person name="Bristow J."/>
            <person name="Eisen J.A."/>
            <person name="Markowitz V."/>
            <person name="Hugenholtz P."/>
            <person name="Kyrpides N.C."/>
            <person name="Klenk H.P."/>
        </authorList>
    </citation>
    <scope>NUCLEOTIDE SEQUENCE [LARGE SCALE GENOMIC DNA]</scope>
    <source>
        <strain evidence="2">DSM 44928 / JCM 14897 / NBRC 102108 / NRRL B-24433 / ID139908</strain>
    </source>
</reference>
<dbReference type="HOGENOM" id="CLU_189245_0_0_11"/>
<proteinExistence type="predicted"/>
<organism evidence="1 2">
    <name type="scientific">Catenulispora acidiphila (strain DSM 44928 / JCM 14897 / NBRC 102108 / NRRL B-24433 / ID139908)</name>
    <dbReference type="NCBI Taxonomy" id="479433"/>
    <lineage>
        <taxon>Bacteria</taxon>
        <taxon>Bacillati</taxon>
        <taxon>Actinomycetota</taxon>
        <taxon>Actinomycetes</taxon>
        <taxon>Catenulisporales</taxon>
        <taxon>Catenulisporaceae</taxon>
        <taxon>Catenulispora</taxon>
    </lineage>
</organism>
<dbReference type="AlphaFoldDB" id="C7Q471"/>
<sequence>MSDSGGKNAKNQTLMWEVRCEPGKAAAVEEWIRAVIVPPLWDDEEVASYNAYSSVGQDGERVVVVIDYLAAAPATLSAEPPERLIARPPHAWVFQRLDV</sequence>